<reference evidence="3 4" key="1">
    <citation type="submission" date="2015-01" db="EMBL/GenBank/DDBJ databases">
        <title>Lactococcus lactis subsp.lactis JCM 5805 whole genome shotgun sequence.</title>
        <authorList>
            <person name="Fujii T."/>
            <person name="Tomita Y."/>
            <person name="Ikushima S."/>
            <person name="Fujiwara D."/>
        </authorList>
    </citation>
    <scope>NUCLEOTIDE SEQUENCE [LARGE SCALE GENOMIC DNA]</scope>
    <source>
        <strain evidence="3 4">JCM 5805</strain>
    </source>
</reference>
<protein>
    <submittedName>
        <fullName evidence="3">Archaeal fructose-1,6-bisphosphatase and related enzymes of inositol monophosphatase family</fullName>
    </submittedName>
</protein>
<evidence type="ECO:0000313" key="4">
    <source>
        <dbReference type="Proteomes" id="UP000031847"/>
    </source>
</evidence>
<sequence length="56" mass="6473">MGFKIIGDRDKDGNFIASADYWTDERIDDLLKKYNPHGKLTLSKANQNKNDEKKTD</sequence>
<evidence type="ECO:0000313" key="6">
    <source>
        <dbReference type="Proteomes" id="UP000192095"/>
    </source>
</evidence>
<proteinExistence type="predicted"/>
<dbReference type="RefSeq" id="WP_017864795.1">
    <property type="nucleotide sequence ID" value="NZ_BAABQR010000005.1"/>
</dbReference>
<dbReference type="EMBL" id="CP015904">
    <property type="protein sequence ID" value="ARE13850.1"/>
    <property type="molecule type" value="Genomic_DNA"/>
</dbReference>
<dbReference type="PATRIC" id="fig|1360.100.peg.1253"/>
<dbReference type="AlphaFoldDB" id="A0A0A7T0W6"/>
<organism evidence="3 4">
    <name type="scientific">Lactococcus lactis subsp. lactis</name>
    <name type="common">Streptococcus lactis</name>
    <dbReference type="NCBI Taxonomy" id="1360"/>
    <lineage>
        <taxon>Bacteria</taxon>
        <taxon>Bacillati</taxon>
        <taxon>Bacillota</taxon>
        <taxon>Bacilli</taxon>
        <taxon>Lactobacillales</taxon>
        <taxon>Streptococcaceae</taxon>
        <taxon>Lactococcus</taxon>
    </lineage>
</organism>
<reference evidence="2" key="3">
    <citation type="submission" date="2023-07" db="EMBL/GenBank/DDBJ databases">
        <authorList>
            <person name="McDonnell B."/>
        </authorList>
    </citation>
    <scope>NUCLEOTIDE SEQUENCE</scope>
    <source>
        <strain evidence="2">UC06</strain>
    </source>
</reference>
<name>A0A0A7T0W6_LACLL</name>
<dbReference type="EMBL" id="CP015902">
    <property type="protein sequence ID" value="ARE21210.1"/>
    <property type="molecule type" value="Genomic_DNA"/>
</dbReference>
<evidence type="ECO:0000313" key="3">
    <source>
        <dbReference type="EMBL" id="GAM80895.1"/>
    </source>
</evidence>
<evidence type="ECO:0000313" key="1">
    <source>
        <dbReference type="EMBL" id="ARE13850.1"/>
    </source>
</evidence>
<evidence type="ECO:0000313" key="2">
    <source>
        <dbReference type="EMBL" id="ARE21210.1"/>
    </source>
</evidence>
<gene>
    <name evidence="3" type="ORF">JCM5805K_2011</name>
    <name evidence="2" type="ORF">LLUC06_1667</name>
    <name evidence="1" type="ORF">LLUC11_1521</name>
</gene>
<dbReference type="Proteomes" id="UP000192067">
    <property type="component" value="Chromosome"/>
</dbReference>
<dbReference type="Proteomes" id="UP000192095">
    <property type="component" value="Chromosome"/>
</dbReference>
<evidence type="ECO:0000313" key="5">
    <source>
        <dbReference type="Proteomes" id="UP000192067"/>
    </source>
</evidence>
<dbReference type="Proteomes" id="UP000031847">
    <property type="component" value="Unassembled WGS sequence"/>
</dbReference>
<accession>A0A0A7T0W6</accession>
<dbReference type="EMBL" id="BBSI01000031">
    <property type="protein sequence ID" value="GAM80895.1"/>
    <property type="molecule type" value="Genomic_DNA"/>
</dbReference>
<reference evidence="5 6" key="2">
    <citation type="journal article" date="2017" name="BMC Genomics">
        <title>Comparative and functional genomics of the Lactococcus lactis taxon; insights into evolution and niche adaptation.</title>
        <authorList>
            <person name="Kelleher P."/>
            <person name="Bottacini F."/>
            <person name="Mahony J."/>
            <person name="Kilcawley K.N."/>
            <person name="van Sinderen D."/>
        </authorList>
    </citation>
    <scope>NUCLEOTIDE SEQUENCE [LARGE SCALE GENOMIC DNA]</scope>
    <source>
        <strain evidence="2 6">UC06</strain>
        <strain evidence="1 5">UC11</strain>
    </source>
</reference>